<feature type="region of interest" description="Disordered" evidence="1">
    <location>
        <begin position="101"/>
        <end position="198"/>
    </location>
</feature>
<feature type="compositionally biased region" description="Polar residues" evidence="1">
    <location>
        <begin position="161"/>
        <end position="170"/>
    </location>
</feature>
<evidence type="ECO:0000313" key="2">
    <source>
        <dbReference type="EMBL" id="KAL2859958.1"/>
    </source>
</evidence>
<protein>
    <submittedName>
        <fullName evidence="2">Uncharacterized protein</fullName>
    </submittedName>
</protein>
<feature type="compositionally biased region" description="Low complexity" evidence="1">
    <location>
        <begin position="345"/>
        <end position="358"/>
    </location>
</feature>
<proteinExistence type="predicted"/>
<dbReference type="Proteomes" id="UP001610432">
    <property type="component" value="Unassembled WGS sequence"/>
</dbReference>
<comment type="caution">
    <text evidence="2">The sequence shown here is derived from an EMBL/GenBank/DDBJ whole genome shotgun (WGS) entry which is preliminary data.</text>
</comment>
<dbReference type="GeneID" id="98149139"/>
<feature type="compositionally biased region" description="Polar residues" evidence="1">
    <location>
        <begin position="442"/>
        <end position="452"/>
    </location>
</feature>
<evidence type="ECO:0000313" key="3">
    <source>
        <dbReference type="Proteomes" id="UP001610432"/>
    </source>
</evidence>
<feature type="compositionally biased region" description="Polar residues" evidence="1">
    <location>
        <begin position="312"/>
        <end position="322"/>
    </location>
</feature>
<feature type="compositionally biased region" description="Polar residues" evidence="1">
    <location>
        <begin position="122"/>
        <end position="136"/>
    </location>
</feature>
<gene>
    <name evidence="2" type="ORF">BJX67DRAFT_386450</name>
</gene>
<feature type="compositionally biased region" description="Basic and acidic residues" evidence="1">
    <location>
        <begin position="109"/>
        <end position="121"/>
    </location>
</feature>
<reference evidence="2 3" key="1">
    <citation type="submission" date="2024-07" db="EMBL/GenBank/DDBJ databases">
        <title>Section-level genome sequencing and comparative genomics of Aspergillus sections Usti and Cavernicolus.</title>
        <authorList>
            <consortium name="Lawrence Berkeley National Laboratory"/>
            <person name="Nybo J.L."/>
            <person name="Vesth T.C."/>
            <person name="Theobald S."/>
            <person name="Frisvad J.C."/>
            <person name="Larsen T.O."/>
            <person name="Kjaerboelling I."/>
            <person name="Rothschild-Mancinelli K."/>
            <person name="Lyhne E.K."/>
            <person name="Kogle M.E."/>
            <person name="Barry K."/>
            <person name="Clum A."/>
            <person name="Na H."/>
            <person name="Ledsgaard L."/>
            <person name="Lin J."/>
            <person name="Lipzen A."/>
            <person name="Kuo A."/>
            <person name="Riley R."/>
            <person name="Mondo S."/>
            <person name="Labutti K."/>
            <person name="Haridas S."/>
            <person name="Pangalinan J."/>
            <person name="Salamov A.A."/>
            <person name="Simmons B.A."/>
            <person name="Magnuson J.K."/>
            <person name="Chen J."/>
            <person name="Drula E."/>
            <person name="Henrissat B."/>
            <person name="Wiebenga A."/>
            <person name="Lubbers R.J."/>
            <person name="Gomes A.C."/>
            <person name="Macurrencykelacurrency M.R."/>
            <person name="Stajich J."/>
            <person name="Grigoriev I.V."/>
            <person name="Mortensen U.H."/>
            <person name="De Vries R.P."/>
            <person name="Baker S.E."/>
            <person name="Andersen M.R."/>
        </authorList>
    </citation>
    <scope>NUCLEOTIDE SEQUENCE [LARGE SCALE GENOMIC DNA]</scope>
    <source>
        <strain evidence="2 3">CBS 449.75</strain>
    </source>
</reference>
<feature type="region of interest" description="Disordered" evidence="1">
    <location>
        <begin position="210"/>
        <end position="281"/>
    </location>
</feature>
<accession>A0ABR4L632</accession>
<keyword evidence="3" id="KW-1185">Reference proteome</keyword>
<dbReference type="RefSeq" id="XP_070880514.1">
    <property type="nucleotide sequence ID" value="XM_071034067.1"/>
</dbReference>
<feature type="region of interest" description="Disordered" evidence="1">
    <location>
        <begin position="407"/>
        <end position="467"/>
    </location>
</feature>
<feature type="region of interest" description="Disordered" evidence="1">
    <location>
        <begin position="307"/>
        <end position="370"/>
    </location>
</feature>
<name>A0ABR4L632_9EURO</name>
<organism evidence="2 3">
    <name type="scientific">Aspergillus lucknowensis</name>
    <dbReference type="NCBI Taxonomy" id="176173"/>
    <lineage>
        <taxon>Eukaryota</taxon>
        <taxon>Fungi</taxon>
        <taxon>Dikarya</taxon>
        <taxon>Ascomycota</taxon>
        <taxon>Pezizomycotina</taxon>
        <taxon>Eurotiomycetes</taxon>
        <taxon>Eurotiomycetidae</taxon>
        <taxon>Eurotiales</taxon>
        <taxon>Aspergillaceae</taxon>
        <taxon>Aspergillus</taxon>
        <taxon>Aspergillus subgen. Nidulantes</taxon>
    </lineage>
</organism>
<dbReference type="EMBL" id="JBFXLQ010000092">
    <property type="protein sequence ID" value="KAL2859958.1"/>
    <property type="molecule type" value="Genomic_DNA"/>
</dbReference>
<sequence>MAGSGTPQKYWNIAKPLVTELCNQWNRTRTSASCTPDILCTYLRDMYRTALPAEPPLPKSSNPAEYAWAIEARLNGYQSSGLALLDWRGIKRVREAGDDDPELQLLARPRAENVGDGDSTKNDATPSRKVSGSRTGNALHIGDGVNVTEVAETGNEESATRGISTAANTASDGSGDGDDGRRTGDSVSGTGEALHGGDCFNINEVVETVDEDGTERDISAAANTTGDGSGDEDDGEGGAGDSGENSDNDDAASEPASASSTGDLVGSCERARYPPLQPEDVAGADFDRALLELGGRPDALVDHREWAEDEGSPQSISDGSSPMTPPHPRWPGSAWDSFGLDHRAGSASPLSAAPARSGESGTIGIGSRTTDAPTAQRLDFSLASITDAEIDAIVSSWRLPDDLAQATGDPVAAFPPTLPPSRSHAPDPSPAETESVAKEPLTRQQSVGSLSPSHGREKAAARWSDFTGRSGPVDLTATWEQLSAMPLAKESMGWAEADRLMQMVFNIASPAALVGVKHLLHHMRTEQVSRPRTAACGLAAAFAAGDWHATNEHASRVGLALASWFLHAHRQQLQQSGHPDPVGQTVQEICSQLRDSDTDPRRIREKVLKWTKRAWAWNQLVQVAGSANVLCFLPQGVGYFSGQEGSCMTHYRDLTRDHFTAMEFVFQQYRVPFFRSVPANFFEVFLYHQVPPHRFAIEDWTDYDILQEPLDSVRFDQAFRPIVD</sequence>
<evidence type="ECO:0000256" key="1">
    <source>
        <dbReference type="SAM" id="MobiDB-lite"/>
    </source>
</evidence>